<comment type="similarity">
    <text evidence="1 5">Belongs to the type-B carboxylesterase/lipase family.</text>
</comment>
<name>A0AAE1L647_9NEOP</name>
<evidence type="ECO:0000256" key="5">
    <source>
        <dbReference type="RuleBase" id="RU361235"/>
    </source>
</evidence>
<keyword evidence="3 5" id="KW-0378">Hydrolase</keyword>
<dbReference type="Pfam" id="PF00135">
    <property type="entry name" value="COesterase"/>
    <property type="match status" value="1"/>
</dbReference>
<dbReference type="Proteomes" id="UP001219518">
    <property type="component" value="Unassembled WGS sequence"/>
</dbReference>
<reference evidence="8" key="1">
    <citation type="submission" date="2021-07" db="EMBL/GenBank/DDBJ databases">
        <authorList>
            <person name="Catto M.A."/>
            <person name="Jacobson A."/>
            <person name="Kennedy G."/>
            <person name="Labadie P."/>
            <person name="Hunt B.G."/>
            <person name="Srinivasan R."/>
        </authorList>
    </citation>
    <scope>NUCLEOTIDE SEQUENCE</scope>
    <source>
        <strain evidence="8">PL_HMW_Pooled</strain>
        <tissue evidence="8">Head</tissue>
    </source>
</reference>
<evidence type="ECO:0000313" key="9">
    <source>
        <dbReference type="Proteomes" id="UP001219518"/>
    </source>
</evidence>
<evidence type="ECO:0000313" key="8">
    <source>
        <dbReference type="EMBL" id="KAK3908196.1"/>
    </source>
</evidence>
<dbReference type="InterPro" id="IPR029058">
    <property type="entry name" value="AB_hydrolase_fold"/>
</dbReference>
<dbReference type="EC" id="3.1.1.-" evidence="5"/>
<keyword evidence="2" id="KW-0719">Serine esterase</keyword>
<sequence length="687" mass="75326">MRLLVLLGVLCATLHGTSPALLVATRSWQRQRPRGAGAGFDPSRAGGTGHRSSAPRPEVTVEQGRLLGRTRVSSKGTKYYAFSGIPYAAPPVGDLRFKAPRPAAPWAGLRDARREGKICPQPFFNLTRILGTRAPRTMEPLHGEELPGLVRARPWLLQALSNILSASEDCLFINVYTPQDAVARGAAGGGKKGLPVLFWIYGGAFVLGEGGLAFYDPDPLIDHGMVVVTFNYRLGPLGFLSLGRGSGVPGNAGVKDQRAALRWVRQNIAAFGGDPTRITVYGESAGAVSAHLLLLSPSTRGLLRGGIMSSGSAVHSWATAPAELAGRRARQFAPVVKCKGNLPARELARCLRRVNPRDLVRWQELALLPEDQRYITGRVPFVPVIEDPDDDLDEFEEPILTESPLAVVSAGMQAKVPTMMGFNSGESLVVFSGLTRDPSLETLRLIDRDITSLVPDDVLLSMSRAEAEELGRSVRRLYIGNENPVSFYDSSRPKFFEMLTGFFIYLDTLKLARYLAADPTSAPLYVYRFQFVGALNSLRNLLRIQDKEACHGDELNYVWRVNVSPASRPLSPTATEYKVRETFSTMIANFIKTGTPSPPGSPLDPQISWPPFTAMEQAYMSIDKEPSVERDFRHDIIAFWDAVFAERVGGPIWTRIAAMEAERRSLGNNSQSNLVDVQRVTAKKNKV</sequence>
<dbReference type="InterPro" id="IPR050309">
    <property type="entry name" value="Type-B_Carboxylest/Lipase"/>
</dbReference>
<evidence type="ECO:0000256" key="6">
    <source>
        <dbReference type="SAM" id="MobiDB-lite"/>
    </source>
</evidence>
<gene>
    <name evidence="8" type="ORF">KUF71_018709</name>
</gene>
<dbReference type="AlphaFoldDB" id="A0AAE1L647"/>
<keyword evidence="4" id="KW-0325">Glycoprotein</keyword>
<keyword evidence="9" id="KW-1185">Reference proteome</keyword>
<reference evidence="8" key="2">
    <citation type="journal article" date="2023" name="BMC Genomics">
        <title>Pest status, molecular evolution, and epigenetic factors derived from the genome assembly of Frankliniella fusca, a thysanopteran phytovirus vector.</title>
        <authorList>
            <person name="Catto M.A."/>
            <person name="Labadie P.E."/>
            <person name="Jacobson A.L."/>
            <person name="Kennedy G.G."/>
            <person name="Srinivasan R."/>
            <person name="Hunt B.G."/>
        </authorList>
    </citation>
    <scope>NUCLEOTIDE SEQUENCE</scope>
    <source>
        <strain evidence="8">PL_HMW_Pooled</strain>
    </source>
</reference>
<dbReference type="InterPro" id="IPR019819">
    <property type="entry name" value="Carboxylesterase_B_CS"/>
</dbReference>
<evidence type="ECO:0000259" key="7">
    <source>
        <dbReference type="Pfam" id="PF00135"/>
    </source>
</evidence>
<proteinExistence type="inferred from homology"/>
<feature type="signal peptide" evidence="5">
    <location>
        <begin position="1"/>
        <end position="19"/>
    </location>
</feature>
<dbReference type="PANTHER" id="PTHR11559">
    <property type="entry name" value="CARBOXYLESTERASE"/>
    <property type="match status" value="1"/>
</dbReference>
<keyword evidence="5" id="KW-0732">Signal</keyword>
<evidence type="ECO:0000256" key="4">
    <source>
        <dbReference type="ARBA" id="ARBA00023180"/>
    </source>
</evidence>
<evidence type="ECO:0000256" key="1">
    <source>
        <dbReference type="ARBA" id="ARBA00005964"/>
    </source>
</evidence>
<feature type="domain" description="Carboxylesterase type B" evidence="7">
    <location>
        <begin position="57"/>
        <end position="640"/>
    </location>
</feature>
<feature type="chain" id="PRO_5041783284" description="Carboxylic ester hydrolase" evidence="5">
    <location>
        <begin position="20"/>
        <end position="687"/>
    </location>
</feature>
<feature type="region of interest" description="Disordered" evidence="6">
    <location>
        <begin position="32"/>
        <end position="60"/>
    </location>
</feature>
<dbReference type="PROSITE" id="PS00941">
    <property type="entry name" value="CARBOXYLESTERASE_B_2"/>
    <property type="match status" value="1"/>
</dbReference>
<organism evidence="8 9">
    <name type="scientific">Frankliniella fusca</name>
    <dbReference type="NCBI Taxonomy" id="407009"/>
    <lineage>
        <taxon>Eukaryota</taxon>
        <taxon>Metazoa</taxon>
        <taxon>Ecdysozoa</taxon>
        <taxon>Arthropoda</taxon>
        <taxon>Hexapoda</taxon>
        <taxon>Insecta</taxon>
        <taxon>Pterygota</taxon>
        <taxon>Neoptera</taxon>
        <taxon>Paraneoptera</taxon>
        <taxon>Thysanoptera</taxon>
        <taxon>Terebrantia</taxon>
        <taxon>Thripoidea</taxon>
        <taxon>Thripidae</taxon>
        <taxon>Frankliniella</taxon>
    </lineage>
</organism>
<evidence type="ECO:0000256" key="2">
    <source>
        <dbReference type="ARBA" id="ARBA00022487"/>
    </source>
</evidence>
<dbReference type="SUPFAM" id="SSF53474">
    <property type="entry name" value="alpha/beta-Hydrolases"/>
    <property type="match status" value="1"/>
</dbReference>
<comment type="caution">
    <text evidence="8">The sequence shown here is derived from an EMBL/GenBank/DDBJ whole genome shotgun (WGS) entry which is preliminary data.</text>
</comment>
<protein>
    <recommendedName>
        <fullName evidence="5">Carboxylic ester hydrolase</fullName>
        <ecNumber evidence="5">3.1.1.-</ecNumber>
    </recommendedName>
</protein>
<dbReference type="GO" id="GO:0052689">
    <property type="term" value="F:carboxylic ester hydrolase activity"/>
    <property type="evidence" value="ECO:0007669"/>
    <property type="project" value="UniProtKB-KW"/>
</dbReference>
<dbReference type="InterPro" id="IPR002018">
    <property type="entry name" value="CarbesteraseB"/>
</dbReference>
<dbReference type="EMBL" id="JAHWGI010000033">
    <property type="protein sequence ID" value="KAK3908196.1"/>
    <property type="molecule type" value="Genomic_DNA"/>
</dbReference>
<evidence type="ECO:0000256" key="3">
    <source>
        <dbReference type="ARBA" id="ARBA00022801"/>
    </source>
</evidence>
<accession>A0AAE1L647</accession>
<dbReference type="Gene3D" id="3.40.50.1820">
    <property type="entry name" value="alpha/beta hydrolase"/>
    <property type="match status" value="1"/>
</dbReference>
<dbReference type="InterPro" id="IPR019826">
    <property type="entry name" value="Carboxylesterase_B_AS"/>
</dbReference>
<dbReference type="PROSITE" id="PS00122">
    <property type="entry name" value="CARBOXYLESTERASE_B_1"/>
    <property type="match status" value="1"/>
</dbReference>